<evidence type="ECO:0000313" key="2">
    <source>
        <dbReference type="Proteomes" id="UP000886998"/>
    </source>
</evidence>
<dbReference type="AlphaFoldDB" id="A0A8X7BTG8"/>
<evidence type="ECO:0000313" key="1">
    <source>
        <dbReference type="EMBL" id="GFY42603.1"/>
    </source>
</evidence>
<sequence>MKKQTRFRQDIARHNSHFAVFAGHSERVFPGHLLSLRRDIVWPQGHLIGHLVIFFLWGDLKTQMYKLRPTTLHALKDGITQAVAAIPP</sequence>
<dbReference type="Proteomes" id="UP000886998">
    <property type="component" value="Unassembled WGS sequence"/>
</dbReference>
<proteinExistence type="predicted"/>
<reference evidence="1" key="1">
    <citation type="submission" date="2020-08" db="EMBL/GenBank/DDBJ databases">
        <title>Multicomponent nature underlies the extraordinary mechanical properties of spider dragline silk.</title>
        <authorList>
            <person name="Kono N."/>
            <person name="Nakamura H."/>
            <person name="Mori M."/>
            <person name="Yoshida Y."/>
            <person name="Ohtoshi R."/>
            <person name="Malay A.D."/>
            <person name="Moran D.A.P."/>
            <person name="Tomita M."/>
            <person name="Numata K."/>
            <person name="Arakawa K."/>
        </authorList>
    </citation>
    <scope>NUCLEOTIDE SEQUENCE</scope>
</reference>
<keyword evidence="2" id="KW-1185">Reference proteome</keyword>
<accession>A0A8X7BTG8</accession>
<protein>
    <submittedName>
        <fullName evidence="1">Uncharacterized protein</fullName>
    </submittedName>
</protein>
<organism evidence="1 2">
    <name type="scientific">Trichonephila inaurata madagascariensis</name>
    <dbReference type="NCBI Taxonomy" id="2747483"/>
    <lineage>
        <taxon>Eukaryota</taxon>
        <taxon>Metazoa</taxon>
        <taxon>Ecdysozoa</taxon>
        <taxon>Arthropoda</taxon>
        <taxon>Chelicerata</taxon>
        <taxon>Arachnida</taxon>
        <taxon>Araneae</taxon>
        <taxon>Araneomorphae</taxon>
        <taxon>Entelegynae</taxon>
        <taxon>Araneoidea</taxon>
        <taxon>Nephilidae</taxon>
        <taxon>Trichonephila</taxon>
        <taxon>Trichonephila inaurata</taxon>
    </lineage>
</organism>
<name>A0A8X7BTG8_9ARAC</name>
<comment type="caution">
    <text evidence="1">The sequence shown here is derived from an EMBL/GenBank/DDBJ whole genome shotgun (WGS) entry which is preliminary data.</text>
</comment>
<dbReference type="EMBL" id="BMAV01003177">
    <property type="protein sequence ID" value="GFY42603.1"/>
    <property type="molecule type" value="Genomic_DNA"/>
</dbReference>
<gene>
    <name evidence="1" type="ORF">TNIN_223321</name>
</gene>